<proteinExistence type="predicted"/>
<gene>
    <name evidence="1" type="ORF">METZ01_LOCUS466890</name>
</gene>
<dbReference type="Pfam" id="PF00114">
    <property type="entry name" value="Pilin"/>
    <property type="match status" value="1"/>
</dbReference>
<dbReference type="Gene3D" id="3.30.700.10">
    <property type="entry name" value="Glycoprotein, Type 4 Pilin"/>
    <property type="match status" value="1"/>
</dbReference>
<dbReference type="InterPro" id="IPR001082">
    <property type="entry name" value="Pilin"/>
</dbReference>
<dbReference type="GO" id="GO:0007155">
    <property type="term" value="P:cell adhesion"/>
    <property type="evidence" value="ECO:0007669"/>
    <property type="project" value="InterPro"/>
</dbReference>
<organism evidence="1">
    <name type="scientific">marine metagenome</name>
    <dbReference type="NCBI Taxonomy" id="408172"/>
    <lineage>
        <taxon>unclassified sequences</taxon>
        <taxon>metagenomes</taxon>
        <taxon>ecological metagenomes</taxon>
    </lineage>
</organism>
<dbReference type="InterPro" id="IPR045584">
    <property type="entry name" value="Pilin-like"/>
</dbReference>
<reference evidence="1" key="1">
    <citation type="submission" date="2018-05" db="EMBL/GenBank/DDBJ databases">
        <authorList>
            <person name="Lanie J.A."/>
            <person name="Ng W.-L."/>
            <person name="Kazmierczak K.M."/>
            <person name="Andrzejewski T.M."/>
            <person name="Davidsen T.M."/>
            <person name="Wayne K.J."/>
            <person name="Tettelin H."/>
            <person name="Glass J.I."/>
            <person name="Rusch D."/>
            <person name="Podicherti R."/>
            <person name="Tsui H.-C.T."/>
            <person name="Winkler M.E."/>
        </authorList>
    </citation>
    <scope>NUCLEOTIDE SEQUENCE</scope>
</reference>
<name>A0A383B1H3_9ZZZZ</name>
<evidence type="ECO:0000313" key="1">
    <source>
        <dbReference type="EMBL" id="SVE14036.1"/>
    </source>
</evidence>
<sequence>KSVAVTKDGDEGVITATFNTGINENIEDKTMMLTASNAGGSVTFECTTTIYESYAPKDCTSVPVTSSATLATSTATVVSTPVPTALEIAQAALAAAQDSLTVAQAAVTSYMVDNNAAWGIDPDGKPIMVPGWKSGLTSYESHLKAANFRRLLSNYYTSIGNTSKATREHDRFNGYLDTAGTLGAGYRDAVQAAADAAQAVTDAQQTVTDLGG</sequence>
<dbReference type="EMBL" id="UINC01196847">
    <property type="protein sequence ID" value="SVE14036.1"/>
    <property type="molecule type" value="Genomic_DNA"/>
</dbReference>
<dbReference type="GO" id="GO:0009289">
    <property type="term" value="C:pilus"/>
    <property type="evidence" value="ECO:0007669"/>
    <property type="project" value="InterPro"/>
</dbReference>
<accession>A0A383B1H3</accession>
<protein>
    <submittedName>
        <fullName evidence="1">Uncharacterized protein</fullName>
    </submittedName>
</protein>
<dbReference type="SUPFAM" id="SSF54523">
    <property type="entry name" value="Pili subunits"/>
    <property type="match status" value="1"/>
</dbReference>
<feature type="non-terminal residue" evidence="1">
    <location>
        <position position="1"/>
    </location>
</feature>
<dbReference type="AlphaFoldDB" id="A0A383B1H3"/>